<name>A0A3G2E933_9BURK</name>
<evidence type="ECO:0000313" key="3">
    <source>
        <dbReference type="EMBL" id="AYM76838.1"/>
    </source>
</evidence>
<accession>A0A3G2E933</accession>
<comment type="similarity">
    <text evidence="1">Belongs to the membrane fusion protein (MFP) (TC 8.A.1) family.</text>
</comment>
<dbReference type="NCBIfam" id="TIGR01730">
    <property type="entry name" value="RND_mfp"/>
    <property type="match status" value="1"/>
</dbReference>
<dbReference type="GO" id="GO:0015562">
    <property type="term" value="F:efflux transmembrane transporter activity"/>
    <property type="evidence" value="ECO:0007669"/>
    <property type="project" value="TreeGrafter"/>
</dbReference>
<protein>
    <submittedName>
        <fullName evidence="3">Efflux RND transporter periplasmic adaptor subunit</fullName>
    </submittedName>
</protein>
<dbReference type="Proteomes" id="UP000279594">
    <property type="component" value="Chromosome"/>
</dbReference>
<dbReference type="Gene3D" id="2.40.50.100">
    <property type="match status" value="1"/>
</dbReference>
<evidence type="ECO:0000256" key="2">
    <source>
        <dbReference type="SAM" id="SignalP"/>
    </source>
</evidence>
<dbReference type="EMBL" id="CP033019">
    <property type="protein sequence ID" value="AYM76838.1"/>
    <property type="molecule type" value="Genomic_DNA"/>
</dbReference>
<evidence type="ECO:0000313" key="4">
    <source>
        <dbReference type="Proteomes" id="UP000279594"/>
    </source>
</evidence>
<keyword evidence="4" id="KW-1185">Reference proteome</keyword>
<dbReference type="PANTHER" id="PTHR30469:SF18">
    <property type="entry name" value="RESISTANCE-NODULATION-CELL DIVISION (RND) EFFLUX MEMBRANE FUSION PROTEIN-RELATED"/>
    <property type="match status" value="1"/>
</dbReference>
<dbReference type="Gene3D" id="1.10.287.470">
    <property type="entry name" value="Helix hairpin bin"/>
    <property type="match status" value="1"/>
</dbReference>
<dbReference type="RefSeq" id="WP_121669649.1">
    <property type="nucleotide sequence ID" value="NZ_CP033019.1"/>
</dbReference>
<feature type="signal peptide" evidence="2">
    <location>
        <begin position="1"/>
        <end position="28"/>
    </location>
</feature>
<proteinExistence type="inferred from homology"/>
<feature type="chain" id="PRO_5018201124" evidence="2">
    <location>
        <begin position="29"/>
        <end position="368"/>
    </location>
</feature>
<dbReference type="GO" id="GO:1990281">
    <property type="term" value="C:efflux pump complex"/>
    <property type="evidence" value="ECO:0007669"/>
    <property type="project" value="TreeGrafter"/>
</dbReference>
<reference evidence="3 4" key="1">
    <citation type="submission" date="2018-10" db="EMBL/GenBank/DDBJ databases">
        <title>Effects of UV and annual dynamics of microbial communities in freshwater RAS systems.</title>
        <authorList>
            <person name="Bekkelund A.K."/>
            <person name="Hansen B.R."/>
            <person name="Stokken H."/>
            <person name="Eriksen B.F."/>
            <person name="Kashulin N.A."/>
        </authorList>
    </citation>
    <scope>NUCLEOTIDE SEQUENCE [LARGE SCALE GENOMIC DNA]</scope>
    <source>
        <strain evidence="3 4">BHSEK</strain>
    </source>
</reference>
<dbReference type="SUPFAM" id="SSF111369">
    <property type="entry name" value="HlyD-like secretion proteins"/>
    <property type="match status" value="1"/>
</dbReference>
<evidence type="ECO:0000256" key="1">
    <source>
        <dbReference type="ARBA" id="ARBA00009477"/>
    </source>
</evidence>
<organism evidence="3 4">
    <name type="scientific">Janthinobacterium agaricidamnosum</name>
    <dbReference type="NCBI Taxonomy" id="55508"/>
    <lineage>
        <taxon>Bacteria</taxon>
        <taxon>Pseudomonadati</taxon>
        <taxon>Pseudomonadota</taxon>
        <taxon>Betaproteobacteria</taxon>
        <taxon>Burkholderiales</taxon>
        <taxon>Oxalobacteraceae</taxon>
        <taxon>Janthinobacterium</taxon>
    </lineage>
</organism>
<dbReference type="InterPro" id="IPR006143">
    <property type="entry name" value="RND_pump_MFP"/>
</dbReference>
<dbReference type="PANTHER" id="PTHR30469">
    <property type="entry name" value="MULTIDRUG RESISTANCE PROTEIN MDTA"/>
    <property type="match status" value="1"/>
</dbReference>
<dbReference type="Gene3D" id="2.40.420.20">
    <property type="match status" value="1"/>
</dbReference>
<gene>
    <name evidence="3" type="ORF">D9M09_14285</name>
</gene>
<dbReference type="AlphaFoldDB" id="A0A3G2E933"/>
<dbReference type="PROSITE" id="PS51257">
    <property type="entry name" value="PROKAR_LIPOPROTEIN"/>
    <property type="match status" value="1"/>
</dbReference>
<keyword evidence="2" id="KW-0732">Signal</keyword>
<dbReference type="Gene3D" id="2.40.30.170">
    <property type="match status" value="1"/>
</dbReference>
<sequence length="368" mass="38206">MRWRRLASSVVISTLPLALSACADKAQADPRTATPLVRAVPVQGAEAGTRSFTGVVAPRVQSDLGFRVAGKVSERLVDAGQVVRRGQPLMRLDADDLQLLAQARQESVTADRARARQAADEEARYRDLRGTGAISASNYDQVKAVADAAGAQLKASEALAGVARNALQYAVLLADADGVVMDTMAEPGQVVAAGQVVVRLAHDGRREAAIQLPETVRPALGSKGQATLFGRPGASVPATLRQLAQTADRQTRTFEARYVLDAALSSAPLGATVTLRLPGAHAASGTVQVPLAALHDAGKGQGVWVIAGTPAQVTWRPVKVQGLHDDGADVSGLKAGERIVALGAHLLHQGERVRLEPAPVAAGAGAHP</sequence>